<organism evidence="3 4">
    <name type="scientific">Neocucurbitaria cava</name>
    <dbReference type="NCBI Taxonomy" id="798079"/>
    <lineage>
        <taxon>Eukaryota</taxon>
        <taxon>Fungi</taxon>
        <taxon>Dikarya</taxon>
        <taxon>Ascomycota</taxon>
        <taxon>Pezizomycotina</taxon>
        <taxon>Dothideomycetes</taxon>
        <taxon>Pleosporomycetidae</taxon>
        <taxon>Pleosporales</taxon>
        <taxon>Pleosporineae</taxon>
        <taxon>Cucurbitariaceae</taxon>
        <taxon>Neocucurbitaria</taxon>
    </lineage>
</organism>
<name>A0A9W8Y0K1_9PLEO</name>
<feature type="domain" description="Heterokaryon incompatibility" evidence="2">
    <location>
        <begin position="218"/>
        <end position="352"/>
    </location>
</feature>
<dbReference type="AlphaFoldDB" id="A0A9W8Y0K1"/>
<feature type="compositionally biased region" description="Basic and acidic residues" evidence="1">
    <location>
        <begin position="20"/>
        <end position="37"/>
    </location>
</feature>
<dbReference type="InterPro" id="IPR010730">
    <property type="entry name" value="HET"/>
</dbReference>
<dbReference type="Proteomes" id="UP001140560">
    <property type="component" value="Unassembled WGS sequence"/>
</dbReference>
<evidence type="ECO:0000313" key="4">
    <source>
        <dbReference type="Proteomes" id="UP001140560"/>
    </source>
</evidence>
<dbReference type="OrthoDB" id="5428863at2759"/>
<proteinExistence type="predicted"/>
<sequence>MAKRKRSAASCSAPTGSDTPKIDMEKSDVSADAREELEPAPESVYSAHAASDPSELDVVQPLAETSETDEDLCEECAGICFDEEKIRARMDDSVDMICIHIFDEIHEECQQSHYGLWAITVDDVPGLFFQLKNHTRLRGSSGYLIFGSSNAFPDQSRLYARDIQLNQVNWKIVKQWLLYCESKHEKSCGAVESVDLPGFRVIDCETRTIVEAPRKCPFVTLSYVWGPGSSPSFRLKLPTRLPLLIEDAMTCTKMIGLRYLWVDRYCIDQEDVNSKHDLIQNMDRIYRGSAVTIIHAAGTSPDCGLPGVSGTSRRPLDSVSLGGNRKSLKMLPNTIRDVAESKWSTRGWTYQEGLLPRRRLVFTTSQIYFQCLEMHCSEVLPVDFPVRVADAVVGLHDVLEHPFLEEGRPMRVFPSLETMMGSYGAWNIIRKYLQMELSFESDMLNAIVGILRHICVHFWGVPIAILRKVDYLTARPETSSDTDPEETFLTALMWEPDDLFMDPAEVISRREGFPSWSWIAWRGLTIIIQGTAEYGSTNLDIGVEIKDQTGRKWSISKYLKEMAENINTYRFEPCVYLTGWITYMYFRRPKRYMKTGATKSVAGAPLFVHAYDKSNTHEIMPARIFTALLVDGSAISSQSPYQCAWPVLLFVGAENEFVGLSGMVLKPLDGERYEKLGVLVYGSYSITASRAKMGGRRFVFSHSKAILECEWRHVELV</sequence>
<evidence type="ECO:0000256" key="1">
    <source>
        <dbReference type="SAM" id="MobiDB-lite"/>
    </source>
</evidence>
<reference evidence="3" key="1">
    <citation type="submission" date="2022-10" db="EMBL/GenBank/DDBJ databases">
        <title>Tapping the CABI collections for fungal endophytes: first genome assemblies for Collariella, Neodidymelliopsis, Ascochyta clinopodiicola, Didymella pomorum, Didymosphaeria variabile, Neocosmospora piperis and Neocucurbitaria cava.</title>
        <authorList>
            <person name="Hill R."/>
        </authorList>
    </citation>
    <scope>NUCLEOTIDE SEQUENCE</scope>
    <source>
        <strain evidence="3">IMI 356814</strain>
    </source>
</reference>
<accession>A0A9W8Y0K1</accession>
<dbReference type="Pfam" id="PF06985">
    <property type="entry name" value="HET"/>
    <property type="match status" value="1"/>
</dbReference>
<comment type="caution">
    <text evidence="3">The sequence shown here is derived from an EMBL/GenBank/DDBJ whole genome shotgun (WGS) entry which is preliminary data.</text>
</comment>
<dbReference type="PANTHER" id="PTHR33112">
    <property type="entry name" value="DOMAIN PROTEIN, PUTATIVE-RELATED"/>
    <property type="match status" value="1"/>
</dbReference>
<gene>
    <name evidence="3" type="ORF">N0V83_009252</name>
</gene>
<evidence type="ECO:0000259" key="2">
    <source>
        <dbReference type="Pfam" id="PF06985"/>
    </source>
</evidence>
<keyword evidence="4" id="KW-1185">Reference proteome</keyword>
<dbReference type="PANTHER" id="PTHR33112:SF1">
    <property type="entry name" value="HETEROKARYON INCOMPATIBILITY DOMAIN-CONTAINING PROTEIN"/>
    <property type="match status" value="1"/>
</dbReference>
<feature type="region of interest" description="Disordered" evidence="1">
    <location>
        <begin position="1"/>
        <end position="55"/>
    </location>
</feature>
<protein>
    <recommendedName>
        <fullName evidence="2">Heterokaryon incompatibility domain-containing protein</fullName>
    </recommendedName>
</protein>
<dbReference type="EMBL" id="JAPEUY010000017">
    <property type="protein sequence ID" value="KAJ4364655.1"/>
    <property type="molecule type" value="Genomic_DNA"/>
</dbReference>
<evidence type="ECO:0000313" key="3">
    <source>
        <dbReference type="EMBL" id="KAJ4364655.1"/>
    </source>
</evidence>